<name>J4KT94_9GAMM</name>
<organism evidence="13 14">
    <name type="scientific">SAR86 cluster bacterium SAR86B</name>
    <dbReference type="NCBI Taxonomy" id="1123867"/>
    <lineage>
        <taxon>Bacteria</taxon>
        <taxon>Pseudomonadati</taxon>
        <taxon>Pseudomonadota</taxon>
        <taxon>Gammaproteobacteria</taxon>
        <taxon>SAR86 cluster</taxon>
    </lineage>
</organism>
<evidence type="ECO:0000256" key="4">
    <source>
        <dbReference type="ARBA" id="ARBA00014618"/>
    </source>
</evidence>
<keyword evidence="6 10" id="KW-0317">Glutathione biosynthesis</keyword>
<dbReference type="HOGENOM" id="CLU_020728_3_0_6"/>
<comment type="pathway">
    <text evidence="1 11">Sulfur metabolism; glutathione biosynthesis; glutathione from L-cysteine and L-glutamate: step 1/2.</text>
</comment>
<gene>
    <name evidence="13" type="ORF">NT02SARS_1679</name>
</gene>
<dbReference type="GO" id="GO:0046872">
    <property type="term" value="F:metal ion binding"/>
    <property type="evidence" value="ECO:0007669"/>
    <property type="project" value="TreeGrafter"/>
</dbReference>
<keyword evidence="8" id="KW-0067">ATP-binding</keyword>
<evidence type="ECO:0000259" key="12">
    <source>
        <dbReference type="Pfam" id="PF04262"/>
    </source>
</evidence>
<dbReference type="UniPathway" id="UPA00142">
    <property type="reaction ID" value="UER00209"/>
</dbReference>
<evidence type="ECO:0000256" key="6">
    <source>
        <dbReference type="ARBA" id="ARBA00022684"/>
    </source>
</evidence>
<dbReference type="Proteomes" id="UP000010116">
    <property type="component" value="Unassembled WGS sequence"/>
</dbReference>
<comment type="similarity">
    <text evidence="2">Belongs to the glutamate--cysteine ligase type 1 family. Type 1 subfamily.</text>
</comment>
<keyword evidence="5 10" id="KW-0436">Ligase</keyword>
<comment type="catalytic activity">
    <reaction evidence="9 11">
        <text>L-cysteine + L-glutamate + ATP = gamma-L-glutamyl-L-cysteine + ADP + phosphate + H(+)</text>
        <dbReference type="Rhea" id="RHEA:13285"/>
        <dbReference type="ChEBI" id="CHEBI:15378"/>
        <dbReference type="ChEBI" id="CHEBI:29985"/>
        <dbReference type="ChEBI" id="CHEBI:30616"/>
        <dbReference type="ChEBI" id="CHEBI:35235"/>
        <dbReference type="ChEBI" id="CHEBI:43474"/>
        <dbReference type="ChEBI" id="CHEBI:58173"/>
        <dbReference type="ChEBI" id="CHEBI:456216"/>
        <dbReference type="EC" id="6.3.2.2"/>
    </reaction>
</comment>
<dbReference type="GO" id="GO:0005524">
    <property type="term" value="F:ATP binding"/>
    <property type="evidence" value="ECO:0007669"/>
    <property type="project" value="UniProtKB-KW"/>
</dbReference>
<dbReference type="InterPro" id="IPR014746">
    <property type="entry name" value="Gln_synth/guanido_kin_cat_dom"/>
</dbReference>
<dbReference type="PANTHER" id="PTHR38761">
    <property type="entry name" value="GLUTAMATE--CYSTEINE LIGASE"/>
    <property type="match status" value="1"/>
</dbReference>
<dbReference type="InterPro" id="IPR007370">
    <property type="entry name" value="Glu_cys_ligase"/>
</dbReference>
<dbReference type="GO" id="GO:0004357">
    <property type="term" value="F:glutamate-cysteine ligase activity"/>
    <property type="evidence" value="ECO:0007669"/>
    <property type="project" value="UniProtKB-EC"/>
</dbReference>
<evidence type="ECO:0000256" key="3">
    <source>
        <dbReference type="ARBA" id="ARBA00012220"/>
    </source>
</evidence>
<sequence length="374" mass="43014">MAKLKHVYRKGLAIRYGKTMQCVSGIHYNFSVSDKTLKQLGYSSQNEKNKAYLNLIRNFKRLFWFVLIEFGNSPVVNKSFVAGRANDLDLLNETDLFKPYATSLRMSDIGYQSKAQKNLNFKYNDLDGFLSELRSAIMNPYPEFEDLGLKDINNEFQQISSGILQIENELYDCIRPKRAGKSGQRPYQLLKEQGIQYVEVRGIDLNPDEVVGISKEHIRILDLLLIYCLITPSRKMTDKEKIAIEQQDINVIKSGRNPNLKVLFKNNELSISAARKELVKDLEQLALSFKDHAFMNAIENIGDFKKNKFNHQISFHDYGVAKAKQNSKIIKSFANIDLESCEKEASDSLIEFDKINQEQAISFSNFIEKYNSKI</sequence>
<evidence type="ECO:0000313" key="13">
    <source>
        <dbReference type="EMBL" id="EJP74059.1"/>
    </source>
</evidence>
<evidence type="ECO:0000256" key="10">
    <source>
        <dbReference type="RuleBase" id="RU003544"/>
    </source>
</evidence>
<keyword evidence="7" id="KW-0547">Nucleotide-binding</keyword>
<evidence type="ECO:0000256" key="11">
    <source>
        <dbReference type="RuleBase" id="RU004391"/>
    </source>
</evidence>
<dbReference type="InterPro" id="IPR006334">
    <property type="entry name" value="Glut_cys_ligase"/>
</dbReference>
<reference evidence="13 14" key="1">
    <citation type="journal article" date="2012" name="ISME J.">
        <title>Genomic insights to SAR86, an abundant and uncultivated marine bacterial lineage.</title>
        <authorList>
            <person name="Dupont C.L."/>
            <person name="Rusch D.B."/>
            <person name="Yooseph S."/>
            <person name="Lombardo M.J."/>
            <person name="Richter R.A."/>
            <person name="Valas R."/>
            <person name="Novotny M."/>
            <person name="Yee-Greenbaum J."/>
            <person name="Selengut J.D."/>
            <person name="Haft D.H."/>
            <person name="Halpern A.L."/>
            <person name="Lasken R.S."/>
            <person name="Nealson K."/>
            <person name="Friedman R."/>
            <person name="Venter J.C."/>
        </authorList>
    </citation>
    <scope>NUCLEOTIDE SEQUENCE [LARGE SCALE GENOMIC DNA]</scope>
</reference>
<proteinExistence type="inferred from homology"/>
<dbReference type="GO" id="GO:0005829">
    <property type="term" value="C:cytosol"/>
    <property type="evidence" value="ECO:0007669"/>
    <property type="project" value="TreeGrafter"/>
</dbReference>
<dbReference type="EMBL" id="JH611163">
    <property type="protein sequence ID" value="EJP74059.1"/>
    <property type="molecule type" value="Genomic_DNA"/>
</dbReference>
<feature type="domain" description="Glutamate--cysteine ligase" evidence="12">
    <location>
        <begin position="2"/>
        <end position="246"/>
    </location>
</feature>
<evidence type="ECO:0000256" key="8">
    <source>
        <dbReference type="ARBA" id="ARBA00022840"/>
    </source>
</evidence>
<dbReference type="SUPFAM" id="SSF55931">
    <property type="entry name" value="Glutamine synthetase/guanido kinase"/>
    <property type="match status" value="1"/>
</dbReference>
<dbReference type="PANTHER" id="PTHR38761:SF1">
    <property type="entry name" value="GLUTAMATE--CYSTEINE LIGASE"/>
    <property type="match status" value="1"/>
</dbReference>
<evidence type="ECO:0000256" key="9">
    <source>
        <dbReference type="ARBA" id="ARBA00048819"/>
    </source>
</evidence>
<dbReference type="Gene3D" id="3.30.590.20">
    <property type="match status" value="1"/>
</dbReference>
<protein>
    <recommendedName>
        <fullName evidence="4 11">Glutamate--cysteine ligase</fullName>
        <ecNumber evidence="3 11">6.3.2.2</ecNumber>
    </recommendedName>
</protein>
<evidence type="ECO:0000256" key="1">
    <source>
        <dbReference type="ARBA" id="ARBA00005006"/>
    </source>
</evidence>
<evidence type="ECO:0000313" key="14">
    <source>
        <dbReference type="Proteomes" id="UP000010116"/>
    </source>
</evidence>
<evidence type="ECO:0000256" key="2">
    <source>
        <dbReference type="ARBA" id="ARBA00008772"/>
    </source>
</evidence>
<dbReference type="Pfam" id="PF04262">
    <property type="entry name" value="Glu_cys_ligase"/>
    <property type="match status" value="1"/>
</dbReference>
<accession>J4KT94</accession>
<evidence type="ECO:0000256" key="5">
    <source>
        <dbReference type="ARBA" id="ARBA00022598"/>
    </source>
</evidence>
<evidence type="ECO:0000256" key="7">
    <source>
        <dbReference type="ARBA" id="ARBA00022741"/>
    </source>
</evidence>
<dbReference type="EC" id="6.3.2.2" evidence="3 11"/>
<dbReference type="AlphaFoldDB" id="J4KT94"/>
<dbReference type="GO" id="GO:0006750">
    <property type="term" value="P:glutathione biosynthetic process"/>
    <property type="evidence" value="ECO:0007669"/>
    <property type="project" value="UniProtKB-UniPathway"/>
</dbReference>